<sequence length="101" mass="11247">MATINDLVLVHIENKPAFFARINDINADVKRGWYQVELLVLGLPLQSIVWILEEGHLQGEEFTMGGAPVRLELISPKIKLSPPPAPESDSKGKIIPLKRKP</sequence>
<dbReference type="OrthoDB" id="5398417at2"/>
<reference evidence="2 3" key="1">
    <citation type="journal article" date="2011" name="Stand. Genomic Sci.">
        <title>Complete genome sequence of the acetate-degrading sulfate reducer Desulfobacca acetoxidans type strain (ASRB2).</title>
        <authorList>
            <person name="Goker M."/>
            <person name="Teshima H."/>
            <person name="Lapidus A."/>
            <person name="Nolan M."/>
            <person name="Lucas S."/>
            <person name="Hammon N."/>
            <person name="Deshpande S."/>
            <person name="Cheng J.F."/>
            <person name="Tapia R."/>
            <person name="Han C."/>
            <person name="Goodwin L."/>
            <person name="Pitluck S."/>
            <person name="Huntemann M."/>
            <person name="Liolios K."/>
            <person name="Ivanova N."/>
            <person name="Pagani I."/>
            <person name="Mavromatis K."/>
            <person name="Ovchinikova G."/>
            <person name="Pati A."/>
            <person name="Chen A."/>
            <person name="Palaniappan K."/>
            <person name="Land M."/>
            <person name="Hauser L."/>
            <person name="Brambilla E.M."/>
            <person name="Rohde M."/>
            <person name="Spring S."/>
            <person name="Detter J.C."/>
            <person name="Woyke T."/>
            <person name="Bristow J."/>
            <person name="Eisen J.A."/>
            <person name="Markowitz V."/>
            <person name="Hugenholtz P."/>
            <person name="Kyrpides N.C."/>
            <person name="Klenk H.P."/>
        </authorList>
    </citation>
    <scope>NUCLEOTIDE SEQUENCE [LARGE SCALE GENOMIC DNA]</scope>
    <source>
        <strain evidence="3">ATCC 700848 / DSM 11109 / ASRB2</strain>
    </source>
</reference>
<proteinExistence type="predicted"/>
<dbReference type="AlphaFoldDB" id="F2NET3"/>
<evidence type="ECO:0000256" key="1">
    <source>
        <dbReference type="SAM" id="MobiDB-lite"/>
    </source>
</evidence>
<reference evidence="3" key="2">
    <citation type="submission" date="2011-03" db="EMBL/GenBank/DDBJ databases">
        <title>The complete genome of Desulfobacca acetoxidans DSM 11109.</title>
        <authorList>
            <consortium name="US DOE Joint Genome Institute (JGI-PGF)"/>
            <person name="Lucas S."/>
            <person name="Copeland A."/>
            <person name="Lapidus A."/>
            <person name="Bruce D."/>
            <person name="Goodwin L."/>
            <person name="Pitluck S."/>
            <person name="Peters L."/>
            <person name="Kyrpides N."/>
            <person name="Mavromatis K."/>
            <person name="Ivanova N."/>
            <person name="Ovchinnikova G."/>
            <person name="Teshima H."/>
            <person name="Detter J.C."/>
            <person name="Han C."/>
            <person name="Land M."/>
            <person name="Hauser L."/>
            <person name="Markowitz V."/>
            <person name="Cheng J.-F."/>
            <person name="Hugenholtz P."/>
            <person name="Woyke T."/>
            <person name="Wu D."/>
            <person name="Spring S."/>
            <person name="Schueler E."/>
            <person name="Brambilla E."/>
            <person name="Klenk H.-P."/>
            <person name="Eisen J.A."/>
        </authorList>
    </citation>
    <scope>NUCLEOTIDE SEQUENCE [LARGE SCALE GENOMIC DNA]</scope>
    <source>
        <strain evidence="3">ATCC 700848 / DSM 11109 / ASRB2</strain>
    </source>
</reference>
<evidence type="ECO:0000313" key="3">
    <source>
        <dbReference type="Proteomes" id="UP000000483"/>
    </source>
</evidence>
<dbReference type="eggNOG" id="ENOG5032Z37">
    <property type="taxonomic scope" value="Bacteria"/>
</dbReference>
<keyword evidence="3" id="KW-1185">Reference proteome</keyword>
<name>F2NET3_DESAR</name>
<dbReference type="RefSeq" id="WP_013705386.1">
    <property type="nucleotide sequence ID" value="NC_015388.1"/>
</dbReference>
<dbReference type="KEGG" id="dao:Desac_0383"/>
<dbReference type="EMBL" id="CP002629">
    <property type="protein sequence ID" value="AEB08273.1"/>
    <property type="molecule type" value="Genomic_DNA"/>
</dbReference>
<feature type="region of interest" description="Disordered" evidence="1">
    <location>
        <begin position="79"/>
        <end position="101"/>
    </location>
</feature>
<protein>
    <submittedName>
        <fullName evidence="2">Uncharacterized protein</fullName>
    </submittedName>
</protein>
<accession>F2NET3</accession>
<evidence type="ECO:0000313" key="2">
    <source>
        <dbReference type="EMBL" id="AEB08273.1"/>
    </source>
</evidence>
<gene>
    <name evidence="2" type="ordered locus">Desac_0383</name>
</gene>
<dbReference type="Proteomes" id="UP000000483">
    <property type="component" value="Chromosome"/>
</dbReference>
<organism evidence="2 3">
    <name type="scientific">Desulfobacca acetoxidans (strain ATCC 700848 / DSM 11109 / ASRB2)</name>
    <dbReference type="NCBI Taxonomy" id="880072"/>
    <lineage>
        <taxon>Bacteria</taxon>
        <taxon>Pseudomonadati</taxon>
        <taxon>Thermodesulfobacteriota</taxon>
        <taxon>Desulfobaccia</taxon>
        <taxon>Desulfobaccales</taxon>
        <taxon>Desulfobaccaceae</taxon>
        <taxon>Desulfobacca</taxon>
    </lineage>
</organism>
<dbReference type="HOGENOM" id="CLU_157822_0_0_7"/>